<sequence length="231" mass="25808">MWLQQKKSVLRAALHAVLPVSKTHHRHILHFELQVPPTKVLSAKPPQRGNKDQEAKLFQKWLGKVDVRYNLVIYSDGSQIRYHDQGVTCTGWGYTIRKGGTTHEISQGKGRLRQADVVGAEVYGALMGLSAARAVGRHKRLFVCLDSTSVVDKLNETRLEASSNIFRCFKELAATHEPGVTVKWIPGHKDIKGNKVANRLAKDSAKMMLGTANPPTSMRDDSSTSKRRKNF</sequence>
<keyword evidence="4" id="KW-1185">Reference proteome</keyword>
<dbReference type="InterPro" id="IPR002156">
    <property type="entry name" value="RNaseH_domain"/>
</dbReference>
<proteinExistence type="predicted"/>
<dbReference type="Gene3D" id="3.30.420.10">
    <property type="entry name" value="Ribonuclease H-like superfamily/Ribonuclease H"/>
    <property type="match status" value="1"/>
</dbReference>
<dbReference type="InterPro" id="IPR036397">
    <property type="entry name" value="RNaseH_sf"/>
</dbReference>
<accession>A0A9W8N3I7</accession>
<dbReference type="GO" id="GO:0003676">
    <property type="term" value="F:nucleic acid binding"/>
    <property type="evidence" value="ECO:0007669"/>
    <property type="project" value="InterPro"/>
</dbReference>
<evidence type="ECO:0000256" key="1">
    <source>
        <dbReference type="SAM" id="MobiDB-lite"/>
    </source>
</evidence>
<feature type="region of interest" description="Disordered" evidence="1">
    <location>
        <begin position="207"/>
        <end position="231"/>
    </location>
</feature>
<reference evidence="3" key="1">
    <citation type="submission" date="2022-07" db="EMBL/GenBank/DDBJ databases">
        <title>Genome Sequence of Xylaria arbuscula.</title>
        <authorList>
            <person name="Buettner E."/>
        </authorList>
    </citation>
    <scope>NUCLEOTIDE SEQUENCE</scope>
    <source>
        <strain evidence="3">VT107</strain>
    </source>
</reference>
<dbReference type="CDD" id="cd09276">
    <property type="entry name" value="Rnase_HI_RT_non_LTR"/>
    <property type="match status" value="1"/>
</dbReference>
<comment type="caution">
    <text evidence="3">The sequence shown here is derived from an EMBL/GenBank/DDBJ whole genome shotgun (WGS) entry which is preliminary data.</text>
</comment>
<protein>
    <recommendedName>
        <fullName evidence="2">RNase H type-1 domain-containing protein</fullName>
    </recommendedName>
</protein>
<dbReference type="Proteomes" id="UP001148614">
    <property type="component" value="Unassembled WGS sequence"/>
</dbReference>
<dbReference type="GO" id="GO:0004523">
    <property type="term" value="F:RNA-DNA hybrid ribonuclease activity"/>
    <property type="evidence" value="ECO:0007669"/>
    <property type="project" value="InterPro"/>
</dbReference>
<organism evidence="3 4">
    <name type="scientific">Xylaria arbuscula</name>
    <dbReference type="NCBI Taxonomy" id="114810"/>
    <lineage>
        <taxon>Eukaryota</taxon>
        <taxon>Fungi</taxon>
        <taxon>Dikarya</taxon>
        <taxon>Ascomycota</taxon>
        <taxon>Pezizomycotina</taxon>
        <taxon>Sordariomycetes</taxon>
        <taxon>Xylariomycetidae</taxon>
        <taxon>Xylariales</taxon>
        <taxon>Xylariaceae</taxon>
        <taxon>Xylaria</taxon>
    </lineage>
</organism>
<evidence type="ECO:0000313" key="4">
    <source>
        <dbReference type="Proteomes" id="UP001148614"/>
    </source>
</evidence>
<dbReference type="PROSITE" id="PS50879">
    <property type="entry name" value="RNASE_H_1"/>
    <property type="match status" value="1"/>
</dbReference>
<dbReference type="SUPFAM" id="SSF53098">
    <property type="entry name" value="Ribonuclease H-like"/>
    <property type="match status" value="1"/>
</dbReference>
<dbReference type="AlphaFoldDB" id="A0A9W8N3I7"/>
<dbReference type="Pfam" id="PF00075">
    <property type="entry name" value="RNase_H"/>
    <property type="match status" value="1"/>
</dbReference>
<name>A0A9W8N3I7_9PEZI</name>
<dbReference type="EMBL" id="JANPWZ010003415">
    <property type="protein sequence ID" value="KAJ3552768.1"/>
    <property type="molecule type" value="Genomic_DNA"/>
</dbReference>
<evidence type="ECO:0000313" key="3">
    <source>
        <dbReference type="EMBL" id="KAJ3552768.1"/>
    </source>
</evidence>
<gene>
    <name evidence="3" type="ORF">NPX13_g11040</name>
</gene>
<feature type="domain" description="RNase H type-1" evidence="2">
    <location>
        <begin position="67"/>
        <end position="206"/>
    </location>
</feature>
<evidence type="ECO:0000259" key="2">
    <source>
        <dbReference type="PROSITE" id="PS50879"/>
    </source>
</evidence>
<dbReference type="InterPro" id="IPR012337">
    <property type="entry name" value="RNaseH-like_sf"/>
</dbReference>